<dbReference type="OrthoDB" id="5071341at2759"/>
<dbReference type="Proteomes" id="UP000746612">
    <property type="component" value="Unassembled WGS sequence"/>
</dbReference>
<protein>
    <submittedName>
        <fullName evidence="2">Uncharacterized protein</fullName>
    </submittedName>
</protein>
<organism evidence="2 4">
    <name type="scientific">Gibberella zeae</name>
    <name type="common">Wheat head blight fungus</name>
    <name type="synonym">Fusarium graminearum</name>
    <dbReference type="NCBI Taxonomy" id="5518"/>
    <lineage>
        <taxon>Eukaryota</taxon>
        <taxon>Fungi</taxon>
        <taxon>Dikarya</taxon>
        <taxon>Ascomycota</taxon>
        <taxon>Pezizomycotina</taxon>
        <taxon>Sordariomycetes</taxon>
        <taxon>Hypocreomycetidae</taxon>
        <taxon>Hypocreales</taxon>
        <taxon>Nectriaceae</taxon>
        <taxon>Fusarium</taxon>
    </lineage>
</organism>
<dbReference type="EMBL" id="CAJPIJ010000129">
    <property type="protein sequence ID" value="CAG1983110.1"/>
    <property type="molecule type" value="Genomic_DNA"/>
</dbReference>
<gene>
    <name evidence="3" type="ORF">FUG_LOCUS18675</name>
    <name evidence="2" type="ORF">MDCFG202_LOCUS232279</name>
</gene>
<reference evidence="3" key="1">
    <citation type="submission" date="2019-04" db="EMBL/GenBank/DDBJ databases">
        <authorList>
            <person name="Melise S."/>
            <person name="Noan J."/>
            <person name="Okalmin O."/>
        </authorList>
    </citation>
    <scope>NUCLEOTIDE SEQUENCE</scope>
    <source>
        <strain evidence="3">FN9</strain>
    </source>
</reference>
<evidence type="ECO:0000313" key="3">
    <source>
        <dbReference type="EMBL" id="VIO52250.1"/>
    </source>
</evidence>
<evidence type="ECO:0000256" key="1">
    <source>
        <dbReference type="SAM" id="MobiDB-lite"/>
    </source>
</evidence>
<name>A0A2H3GQ15_GIBZA</name>
<dbReference type="AlphaFoldDB" id="A0A2H3GQ15"/>
<evidence type="ECO:0000313" key="4">
    <source>
        <dbReference type="Proteomes" id="UP000746612"/>
    </source>
</evidence>
<feature type="region of interest" description="Disordered" evidence="1">
    <location>
        <begin position="1"/>
        <end position="23"/>
    </location>
</feature>
<accession>A0A2H3GQ15</accession>
<reference evidence="2" key="2">
    <citation type="submission" date="2021-03" db="EMBL/GenBank/DDBJ databases">
        <authorList>
            <person name="Alouane T."/>
            <person name="Langin T."/>
            <person name="Bonhomme L."/>
        </authorList>
    </citation>
    <scope>NUCLEOTIDE SEQUENCE</scope>
    <source>
        <strain evidence="2">MDC_Fg202</strain>
    </source>
</reference>
<proteinExistence type="predicted"/>
<evidence type="ECO:0000313" key="2">
    <source>
        <dbReference type="EMBL" id="CAG1983110.1"/>
    </source>
</evidence>
<sequence length="195" mass="22335">MSSPSRINNSDLESVSSIDSFDPPPTFETKRITRKDALQQVEDLVYEIGNLDFDQESLKHKVAQVLTEPVLRVLPPEMKTRILEWAYQYDPLMFRQIIQFVDDDIGEWGYTVEIPNRRKDMPWHGIGADILRFFVADLKPLRKGLPEVERRTVVNNVRHGLSLFADFHDEKVGAAEREAQTAIAALALQEEAISD</sequence>
<feature type="compositionally biased region" description="Polar residues" evidence="1">
    <location>
        <begin position="1"/>
        <end position="19"/>
    </location>
</feature>
<dbReference type="EMBL" id="CAAKMV010000022">
    <property type="protein sequence ID" value="VIO52250.1"/>
    <property type="molecule type" value="Genomic_DNA"/>
</dbReference>